<reference evidence="1" key="1">
    <citation type="journal article" date="2012" name="J. Bacteriol.">
        <title>Genome Sequence of Streptomyces auratus Strain AGR0001, a Phoslactomycin-Producing Actinomycete.</title>
        <authorList>
            <person name="Han X."/>
            <person name="Li M."/>
            <person name="Ding Z."/>
            <person name="Zhao J."/>
            <person name="Ji K."/>
            <person name="Wen M."/>
            <person name="Lu T."/>
        </authorList>
    </citation>
    <scope>NUCLEOTIDE SEQUENCE</scope>
    <source>
        <strain evidence="1">AGR0001</strain>
    </source>
</reference>
<sequence>MRYRGEDIPHFVADPDICTFFEVALGVEWIDDIDKMKGKSKRDTPFARHLHEALEYLLRERPVTAEQWGQLTHVFFYEEDRLYAYLQDLYDYFYGDRKEPPVAPDPEAPPPEKFWT</sequence>
<dbReference type="RefSeq" id="WP_063827999.1">
    <property type="nucleotide sequence ID" value="NZ_CP072931.1"/>
</dbReference>
<proteinExistence type="predicted"/>
<protein>
    <submittedName>
        <fullName evidence="1">Uncharacterized protein</fullName>
    </submittedName>
</protein>
<gene>
    <name evidence="1" type="ORF">SU9_016100</name>
</gene>
<dbReference type="OrthoDB" id="4329447at2"/>
<organism evidence="1 2">
    <name type="scientific">Streptomyces auratus AGR0001</name>
    <dbReference type="NCBI Taxonomy" id="1160718"/>
    <lineage>
        <taxon>Bacteria</taxon>
        <taxon>Bacillati</taxon>
        <taxon>Actinomycetota</taxon>
        <taxon>Actinomycetes</taxon>
        <taxon>Kitasatosporales</taxon>
        <taxon>Streptomycetaceae</taxon>
        <taxon>Streptomyces</taxon>
    </lineage>
</organism>
<evidence type="ECO:0000313" key="1">
    <source>
        <dbReference type="EMBL" id="QTZ92811.1"/>
    </source>
</evidence>
<evidence type="ECO:0000313" key="2">
    <source>
        <dbReference type="Proteomes" id="UP000009036"/>
    </source>
</evidence>
<reference evidence="1" key="2">
    <citation type="submission" date="2021-04" db="EMBL/GenBank/DDBJ databases">
        <authorList>
            <person name="Wen M.-L."/>
            <person name="Han X.-L."/>
            <person name="Xiong J."/>
        </authorList>
    </citation>
    <scope>NUCLEOTIDE SEQUENCE</scope>
    <source>
        <strain evidence="1">AGR0001</strain>
    </source>
</reference>
<keyword evidence="2" id="KW-1185">Reference proteome</keyword>
<dbReference type="EMBL" id="CP072931">
    <property type="protein sequence ID" value="QTZ92811.1"/>
    <property type="molecule type" value="Genomic_DNA"/>
</dbReference>
<name>A0A8B1P223_9ACTN</name>
<dbReference type="AlphaFoldDB" id="A0A8B1P223"/>
<dbReference type="Proteomes" id="UP000009036">
    <property type="component" value="Chromosome"/>
</dbReference>
<accession>A0A8B1P223</accession>
<dbReference type="KEGG" id="sauh:SU9_016100"/>